<dbReference type="PANTHER" id="PTHR24305:SF166">
    <property type="entry name" value="CYTOCHROME P450 12A4, MITOCHONDRIAL-RELATED"/>
    <property type="match status" value="1"/>
</dbReference>
<gene>
    <name evidence="3" type="ORF">CcCBS67573_g09122</name>
</gene>
<name>A0A507E494_9FUNG</name>
<dbReference type="InterPro" id="IPR001128">
    <property type="entry name" value="Cyt_P450"/>
</dbReference>
<evidence type="ECO:0000313" key="4">
    <source>
        <dbReference type="Proteomes" id="UP000320333"/>
    </source>
</evidence>
<dbReference type="GO" id="GO:0016705">
    <property type="term" value="F:oxidoreductase activity, acting on paired donors, with incorporation or reduction of molecular oxygen"/>
    <property type="evidence" value="ECO:0007669"/>
    <property type="project" value="InterPro"/>
</dbReference>
<reference evidence="3 4" key="1">
    <citation type="journal article" date="2019" name="Sci. Rep.">
        <title>Comparative genomics of chytrid fungi reveal insights into the obligate biotrophic and pathogenic lifestyle of Synchytrium endobioticum.</title>
        <authorList>
            <person name="van de Vossenberg B.T.L.H."/>
            <person name="Warris S."/>
            <person name="Nguyen H.D.T."/>
            <person name="van Gent-Pelzer M.P.E."/>
            <person name="Joly D.L."/>
            <person name="van de Geest H.C."/>
            <person name="Bonants P.J.M."/>
            <person name="Smith D.S."/>
            <person name="Levesque C.A."/>
            <person name="van der Lee T.A.J."/>
        </authorList>
    </citation>
    <scope>NUCLEOTIDE SEQUENCE [LARGE SCALE GENOMIC DNA]</scope>
    <source>
        <strain evidence="3 4">CBS 675.73</strain>
    </source>
</reference>
<sequence>MLWDALKFAYESISWIRNNFLTFLIMAVIGISLWWKMLISQQADGIQKSLPVEPDVEIDGDKKDAKKKAPEPVPAPAQEVTFAALTRKALTSPATLLKEAAELGVYHVKWIMAAPLVVAASPNIATVVLSEKFHCNRHAYNTDPKGTLSQQGDEHAKSHALLVKIFADSTLTDSLIAQLQSRLASETLPELTEAASSKENLDLLPVFEELWVDVVALWILGVPTPAELLLSGTSSEVQLQQTKRRERLVEARRCLANLTFVLPTGYAWYFDRLRENVPFTEYFPLPGFREYLARRNGKTKARKIVFEEYKAMATEYNEHGTIRGGLAGALLKETIAALPEGKVLDDAAWQKIYVELEGIQTTAQMPLFSIVPHLLFLLAHSPTNQKLVMAEISKVNSKTSLTVKHVSAMTNLNACLLEALRLCPPQAVSYNRTSSQNAYKLPGQWTFPKNAHIAIDLLSTMRDREAFGKDSNSFSPSRFSSFQYTPTDQISKVDAIKSLKSAIENQPPTQQSAFIPFGSGTYACPAQKLALDVCKIAVAEVLRKFELVAVKGRESVDATEIVEDMDEFVYQQSGVLRHADGAPVAVKKRK</sequence>
<dbReference type="PANTHER" id="PTHR24305">
    <property type="entry name" value="CYTOCHROME P450"/>
    <property type="match status" value="1"/>
</dbReference>
<dbReference type="Pfam" id="PF00067">
    <property type="entry name" value="p450"/>
    <property type="match status" value="1"/>
</dbReference>
<protein>
    <recommendedName>
        <fullName evidence="5">Cytochrome P450</fullName>
    </recommendedName>
</protein>
<keyword evidence="4" id="KW-1185">Reference proteome</keyword>
<dbReference type="OrthoDB" id="1470350at2759"/>
<evidence type="ECO:0000313" key="3">
    <source>
        <dbReference type="EMBL" id="TPX58909.1"/>
    </source>
</evidence>
<dbReference type="EMBL" id="QEAP01000727">
    <property type="protein sequence ID" value="TPX58909.1"/>
    <property type="molecule type" value="Genomic_DNA"/>
</dbReference>
<evidence type="ECO:0008006" key="5">
    <source>
        <dbReference type="Google" id="ProtNLM"/>
    </source>
</evidence>
<dbReference type="Proteomes" id="UP000320333">
    <property type="component" value="Unassembled WGS sequence"/>
</dbReference>
<dbReference type="InterPro" id="IPR036396">
    <property type="entry name" value="Cyt_P450_sf"/>
</dbReference>
<keyword evidence="2" id="KW-0812">Transmembrane</keyword>
<comment type="caution">
    <text evidence="3">The sequence shown here is derived from an EMBL/GenBank/DDBJ whole genome shotgun (WGS) entry which is preliminary data.</text>
</comment>
<keyword evidence="2" id="KW-0472">Membrane</keyword>
<comment type="similarity">
    <text evidence="1">Belongs to the cytochrome P450 family.</text>
</comment>
<organism evidence="3 4">
    <name type="scientific">Chytriomyces confervae</name>
    <dbReference type="NCBI Taxonomy" id="246404"/>
    <lineage>
        <taxon>Eukaryota</taxon>
        <taxon>Fungi</taxon>
        <taxon>Fungi incertae sedis</taxon>
        <taxon>Chytridiomycota</taxon>
        <taxon>Chytridiomycota incertae sedis</taxon>
        <taxon>Chytridiomycetes</taxon>
        <taxon>Chytridiales</taxon>
        <taxon>Chytriomycetaceae</taxon>
        <taxon>Chytriomyces</taxon>
    </lineage>
</organism>
<dbReference type="AlphaFoldDB" id="A0A507E494"/>
<accession>A0A507E494</accession>
<evidence type="ECO:0000256" key="1">
    <source>
        <dbReference type="ARBA" id="ARBA00010617"/>
    </source>
</evidence>
<dbReference type="InterPro" id="IPR050121">
    <property type="entry name" value="Cytochrome_P450_monoxygenase"/>
</dbReference>
<dbReference type="STRING" id="246404.A0A507E494"/>
<evidence type="ECO:0000256" key="2">
    <source>
        <dbReference type="SAM" id="Phobius"/>
    </source>
</evidence>
<keyword evidence="2" id="KW-1133">Transmembrane helix</keyword>
<feature type="transmembrane region" description="Helical" evidence="2">
    <location>
        <begin position="20"/>
        <end position="39"/>
    </location>
</feature>
<dbReference type="GO" id="GO:0005506">
    <property type="term" value="F:iron ion binding"/>
    <property type="evidence" value="ECO:0007669"/>
    <property type="project" value="InterPro"/>
</dbReference>
<dbReference type="Gene3D" id="1.10.630.10">
    <property type="entry name" value="Cytochrome P450"/>
    <property type="match status" value="1"/>
</dbReference>
<proteinExistence type="inferred from homology"/>
<dbReference type="GO" id="GO:0020037">
    <property type="term" value="F:heme binding"/>
    <property type="evidence" value="ECO:0007669"/>
    <property type="project" value="InterPro"/>
</dbReference>
<dbReference type="GO" id="GO:0004497">
    <property type="term" value="F:monooxygenase activity"/>
    <property type="evidence" value="ECO:0007669"/>
    <property type="project" value="InterPro"/>
</dbReference>
<dbReference type="SUPFAM" id="SSF48264">
    <property type="entry name" value="Cytochrome P450"/>
    <property type="match status" value="1"/>
</dbReference>